<keyword evidence="7 11" id="KW-0665">Pyrimidine biosynthesis</keyword>
<keyword evidence="6 11" id="KW-0288">FMN</keyword>
<comment type="catalytic activity">
    <reaction evidence="10 11">
        <text>(S)-dihydroorotate + a quinone = orotate + a quinol</text>
        <dbReference type="Rhea" id="RHEA:30187"/>
        <dbReference type="ChEBI" id="CHEBI:24646"/>
        <dbReference type="ChEBI" id="CHEBI:30839"/>
        <dbReference type="ChEBI" id="CHEBI:30864"/>
        <dbReference type="ChEBI" id="CHEBI:132124"/>
        <dbReference type="EC" id="1.3.5.2"/>
    </reaction>
</comment>
<comment type="subcellular location">
    <subcellularLocation>
        <location evidence="11">Cell membrane</location>
        <topology evidence="11">Peripheral membrane protein</topology>
    </subcellularLocation>
    <subcellularLocation>
        <location evidence="2">Membrane</location>
    </subcellularLocation>
</comment>
<evidence type="ECO:0000256" key="3">
    <source>
        <dbReference type="ARBA" id="ARBA00005161"/>
    </source>
</evidence>
<feature type="binding site" evidence="11">
    <location>
        <position position="260"/>
    </location>
    <ligand>
        <name>FMN</name>
        <dbReference type="ChEBI" id="CHEBI:58210"/>
    </ligand>
</feature>
<dbReference type="RefSeq" id="WP_154453409.1">
    <property type="nucleotide sequence ID" value="NZ_CP044328.1"/>
</dbReference>
<feature type="binding site" evidence="11">
    <location>
        <begin position="310"/>
        <end position="311"/>
    </location>
    <ligand>
        <name>FMN</name>
        <dbReference type="ChEBI" id="CHEBI:58210"/>
    </ligand>
</feature>
<comment type="pathway">
    <text evidence="3 11">Pyrimidine metabolism; UMP biosynthesis via de novo pathway; orotate from (S)-dihydroorotate (quinone route): step 1/1.</text>
</comment>
<protein>
    <recommendedName>
        <fullName evidence="11">Dihydroorotate dehydrogenase (quinone)</fullName>
        <ecNumber evidence="11">1.3.5.2</ecNumber>
    </recommendedName>
    <alternativeName>
        <fullName evidence="11">DHOdehase</fullName>
        <shortName evidence="11">DHOD</shortName>
        <shortName evidence="11">DHODase</shortName>
    </alternativeName>
    <alternativeName>
        <fullName evidence="11">Dihydroorotate oxidase</fullName>
    </alternativeName>
</protein>
<evidence type="ECO:0000256" key="6">
    <source>
        <dbReference type="ARBA" id="ARBA00022643"/>
    </source>
</evidence>
<dbReference type="NCBIfam" id="NF003645">
    <property type="entry name" value="PRK05286.1-2"/>
    <property type="match status" value="1"/>
</dbReference>
<feature type="binding site" evidence="11">
    <location>
        <position position="168"/>
    </location>
    <ligand>
        <name>substrate</name>
    </ligand>
</feature>
<evidence type="ECO:0000259" key="12">
    <source>
        <dbReference type="Pfam" id="PF01180"/>
    </source>
</evidence>
<proteinExistence type="inferred from homology"/>
<name>A0ABX6EK96_9HYPH</name>
<dbReference type="Pfam" id="PF01180">
    <property type="entry name" value="DHO_dh"/>
    <property type="match status" value="1"/>
</dbReference>
<dbReference type="SUPFAM" id="SSF51395">
    <property type="entry name" value="FMN-linked oxidoreductases"/>
    <property type="match status" value="1"/>
</dbReference>
<feature type="binding site" evidence="11">
    <location>
        <position position="64"/>
    </location>
    <ligand>
        <name>substrate</name>
    </ligand>
</feature>
<dbReference type="InterPro" id="IPR005720">
    <property type="entry name" value="Dihydroorotate_DH_cat"/>
</dbReference>
<feature type="binding site" evidence="11">
    <location>
        <position position="237"/>
    </location>
    <ligand>
        <name>FMN</name>
        <dbReference type="ChEBI" id="CHEBI:58210"/>
    </ligand>
</feature>
<keyword evidence="11" id="KW-1003">Cell membrane</keyword>
<organism evidence="13 14">
    <name type="scientific">Methylocystis rosea</name>
    <dbReference type="NCBI Taxonomy" id="173366"/>
    <lineage>
        <taxon>Bacteria</taxon>
        <taxon>Pseudomonadati</taxon>
        <taxon>Pseudomonadota</taxon>
        <taxon>Alphaproteobacteria</taxon>
        <taxon>Hyphomicrobiales</taxon>
        <taxon>Methylocystaceae</taxon>
        <taxon>Methylocystis</taxon>
    </lineage>
</organism>
<reference evidence="13 14" key="2">
    <citation type="journal article" date="2021" name="AMB Express">
        <title>Isolation and characterisation of Methylocystis spp. for poly-3-hydroxybutyrate production using waste methane feedstocks.</title>
        <authorList>
            <person name="Rumah B.L."/>
            <person name="Stead C.E."/>
            <person name="Claxton Stevens B.H."/>
            <person name="Minton N.P."/>
            <person name="Grosse-Honebrink A."/>
            <person name="Zhang Y."/>
        </authorList>
    </citation>
    <scope>NUCLEOTIDE SEQUENCE [LARGE SCALE GENOMIC DNA]</scope>
    <source>
        <strain evidence="13 14">BRCS1</strain>
    </source>
</reference>
<feature type="active site" description="Nucleophile" evidence="11">
    <location>
        <position position="171"/>
    </location>
</feature>
<dbReference type="InterPro" id="IPR001295">
    <property type="entry name" value="Dihydroorotate_DH_CS"/>
</dbReference>
<dbReference type="EMBL" id="CP044328">
    <property type="protein sequence ID" value="QGM95114.1"/>
    <property type="molecule type" value="Genomic_DNA"/>
</dbReference>
<feature type="binding site" evidence="11">
    <location>
        <position position="209"/>
    </location>
    <ligand>
        <name>FMN</name>
        <dbReference type="ChEBI" id="CHEBI:58210"/>
    </ligand>
</feature>
<dbReference type="PIRSF" id="PIRSF000164">
    <property type="entry name" value="DHO_oxidase"/>
    <property type="match status" value="1"/>
</dbReference>
<feature type="binding site" evidence="11">
    <location>
        <position position="173"/>
    </location>
    <ligand>
        <name>substrate</name>
    </ligand>
</feature>
<feature type="binding site" evidence="11">
    <location>
        <position position="289"/>
    </location>
    <ligand>
        <name>FMN</name>
        <dbReference type="ChEBI" id="CHEBI:58210"/>
    </ligand>
</feature>
<evidence type="ECO:0000256" key="11">
    <source>
        <dbReference type="HAMAP-Rule" id="MF_00225"/>
    </source>
</evidence>
<feature type="binding site" evidence="11">
    <location>
        <begin position="60"/>
        <end position="64"/>
    </location>
    <ligand>
        <name>FMN</name>
        <dbReference type="ChEBI" id="CHEBI:58210"/>
    </ligand>
</feature>
<gene>
    <name evidence="11" type="primary">pyrD</name>
    <name evidence="13" type="ORF">F7D13_14365</name>
</gene>
<evidence type="ECO:0000256" key="7">
    <source>
        <dbReference type="ARBA" id="ARBA00022975"/>
    </source>
</evidence>
<comment type="cofactor">
    <cofactor evidence="11">
        <name>FMN</name>
        <dbReference type="ChEBI" id="CHEBI:58210"/>
    </cofactor>
    <text evidence="11">Binds 1 FMN per subunit.</text>
</comment>
<dbReference type="PANTHER" id="PTHR48109">
    <property type="entry name" value="DIHYDROOROTATE DEHYDROGENASE (QUINONE), MITOCHONDRIAL-RELATED"/>
    <property type="match status" value="1"/>
</dbReference>
<dbReference type="NCBIfam" id="NF003652">
    <property type="entry name" value="PRK05286.2-5"/>
    <property type="match status" value="1"/>
</dbReference>
<dbReference type="InterPro" id="IPR012135">
    <property type="entry name" value="Dihydroorotate_DH_1_2"/>
</dbReference>
<evidence type="ECO:0000256" key="10">
    <source>
        <dbReference type="ARBA" id="ARBA00048639"/>
    </source>
</evidence>
<dbReference type="PROSITE" id="PS00912">
    <property type="entry name" value="DHODEHASE_2"/>
    <property type="match status" value="1"/>
</dbReference>
<comment type="similarity">
    <text evidence="4 11">Belongs to the dihydroorotate dehydrogenase family. Type 2 subfamily.</text>
</comment>
<keyword evidence="9 11" id="KW-0472">Membrane</keyword>
<feature type="domain" description="Dihydroorotate dehydrogenase catalytic" evidence="12">
    <location>
        <begin position="43"/>
        <end position="332"/>
    </location>
</feature>
<dbReference type="HAMAP" id="MF_00225">
    <property type="entry name" value="DHO_dh_type2"/>
    <property type="match status" value="1"/>
</dbReference>
<sequence length="354" mass="37487">MTDAFAIASPLLRLLDAETAHHATIAALKLLPRRTPPANDPRLAVHAFGLDFPNPIGLAAGFDKNAEVADAMLGFGFGFVEVGTLTPRAQPGNPRPRAFRLVEDRAVINRYGFNNEGHASALARLSKRARRGIVGVNIGANKDAGDRVADYVAGVSAFADVASYFTINVSSPNTPGLRDLQEPEALSDLLARVIEARDAAPIRRPVLLKIAPDLSLAQLDGVVRVARDRRIDGMIVSNTTIARAATLRSPQAKEGGGLSGAPLFDLSTRMLAQTFLRVEGQFPLIGVGGVDSAEAALAKIEAGATLVQLYSALVYEGPGLVTRIKRGLVETLARDREALAARIGKCATTSCRAE</sequence>
<evidence type="ECO:0000256" key="1">
    <source>
        <dbReference type="ARBA" id="ARBA00003125"/>
    </source>
</evidence>
<dbReference type="GO" id="GO:0106430">
    <property type="term" value="F:dihydroorotate dehydrogenase (quinone) activity"/>
    <property type="evidence" value="ECO:0007669"/>
    <property type="project" value="UniProtKB-EC"/>
</dbReference>
<feature type="binding site" evidence="11">
    <location>
        <begin position="109"/>
        <end position="113"/>
    </location>
    <ligand>
        <name>substrate</name>
    </ligand>
</feature>
<evidence type="ECO:0000256" key="9">
    <source>
        <dbReference type="ARBA" id="ARBA00023136"/>
    </source>
</evidence>
<keyword evidence="8 11" id="KW-0560">Oxidoreductase</keyword>
<keyword evidence="5 11" id="KW-0285">Flavoprotein</keyword>
<accession>A0ABX6EK96</accession>
<evidence type="ECO:0000256" key="8">
    <source>
        <dbReference type="ARBA" id="ARBA00023002"/>
    </source>
</evidence>
<evidence type="ECO:0000256" key="2">
    <source>
        <dbReference type="ARBA" id="ARBA00004370"/>
    </source>
</evidence>
<keyword evidence="14" id="KW-1185">Reference proteome</keyword>
<evidence type="ECO:0000313" key="14">
    <source>
        <dbReference type="Proteomes" id="UP000424673"/>
    </source>
</evidence>
<feature type="binding site" evidence="11">
    <location>
        <begin position="238"/>
        <end position="239"/>
    </location>
    <ligand>
        <name>substrate</name>
    </ligand>
</feature>
<evidence type="ECO:0000256" key="5">
    <source>
        <dbReference type="ARBA" id="ARBA00022630"/>
    </source>
</evidence>
<feature type="binding site" evidence="11">
    <location>
        <position position="137"/>
    </location>
    <ligand>
        <name>FMN</name>
        <dbReference type="ChEBI" id="CHEBI:58210"/>
    </ligand>
</feature>
<dbReference type="PANTHER" id="PTHR48109:SF4">
    <property type="entry name" value="DIHYDROOROTATE DEHYDROGENASE (QUINONE), MITOCHONDRIAL"/>
    <property type="match status" value="1"/>
</dbReference>
<evidence type="ECO:0000313" key="13">
    <source>
        <dbReference type="EMBL" id="QGM95114.1"/>
    </source>
</evidence>
<comment type="function">
    <text evidence="1 11">Catalyzes the conversion of dihydroorotate to orotate with quinone as electron acceptor.</text>
</comment>
<feature type="binding site" evidence="11">
    <location>
        <position position="168"/>
    </location>
    <ligand>
        <name>FMN</name>
        <dbReference type="ChEBI" id="CHEBI:58210"/>
    </ligand>
</feature>
<dbReference type="CDD" id="cd04738">
    <property type="entry name" value="DHOD_2_like"/>
    <property type="match status" value="1"/>
</dbReference>
<dbReference type="NCBIfam" id="TIGR01036">
    <property type="entry name" value="pyrD_sub2"/>
    <property type="match status" value="1"/>
</dbReference>
<dbReference type="EC" id="1.3.5.2" evidence="11"/>
<reference evidence="14" key="1">
    <citation type="submission" date="2019-09" db="EMBL/GenBank/DDBJ databases">
        <title>Isolation and complete genome sequencing of Methylocystis species.</title>
        <authorList>
            <person name="Rumah B.L."/>
            <person name="Stead C.E."/>
            <person name="Stevens B.C."/>
            <person name="Minton N.P."/>
            <person name="Grosse-Honebrink A."/>
            <person name="Zhang Y."/>
        </authorList>
    </citation>
    <scope>NUCLEOTIDE SEQUENCE [LARGE SCALE GENOMIC DNA]</scope>
    <source>
        <strain evidence="14">BRCS1</strain>
    </source>
</reference>
<feature type="binding site" evidence="11">
    <location>
        <position position="84"/>
    </location>
    <ligand>
        <name>FMN</name>
        <dbReference type="ChEBI" id="CHEBI:58210"/>
    </ligand>
</feature>
<dbReference type="InterPro" id="IPR050074">
    <property type="entry name" value="DHO_dehydrogenase"/>
</dbReference>
<dbReference type="Proteomes" id="UP000424673">
    <property type="component" value="Chromosome"/>
</dbReference>
<dbReference type="InterPro" id="IPR013785">
    <property type="entry name" value="Aldolase_TIM"/>
</dbReference>
<dbReference type="PROSITE" id="PS00911">
    <property type="entry name" value="DHODEHASE_1"/>
    <property type="match status" value="1"/>
</dbReference>
<evidence type="ECO:0000256" key="4">
    <source>
        <dbReference type="ARBA" id="ARBA00005359"/>
    </source>
</evidence>
<dbReference type="InterPro" id="IPR005719">
    <property type="entry name" value="Dihydroorotate_DH_2"/>
</dbReference>
<dbReference type="Gene3D" id="3.20.20.70">
    <property type="entry name" value="Aldolase class I"/>
    <property type="match status" value="1"/>
</dbReference>
<comment type="subunit">
    <text evidence="11">Monomer.</text>
</comment>